<feature type="compositionally biased region" description="Low complexity" evidence="1">
    <location>
        <begin position="620"/>
        <end position="629"/>
    </location>
</feature>
<accession>G2QRU7</accession>
<feature type="transmembrane region" description="Helical" evidence="2">
    <location>
        <begin position="46"/>
        <end position="68"/>
    </location>
</feature>
<evidence type="ECO:0000313" key="3">
    <source>
        <dbReference type="EMBL" id="AEO64241.1"/>
    </source>
</evidence>
<feature type="compositionally biased region" description="Low complexity" evidence="1">
    <location>
        <begin position="1945"/>
        <end position="1954"/>
    </location>
</feature>
<gene>
    <name evidence="3" type="ORF">THITE_115851</name>
</gene>
<keyword evidence="4" id="KW-1185">Reference proteome</keyword>
<dbReference type="GeneID" id="11521499"/>
<feature type="transmembrane region" description="Helical" evidence="2">
    <location>
        <begin position="155"/>
        <end position="174"/>
    </location>
</feature>
<keyword evidence="2" id="KW-0812">Transmembrane</keyword>
<feature type="region of interest" description="Disordered" evidence="1">
    <location>
        <begin position="253"/>
        <end position="281"/>
    </location>
</feature>
<feature type="compositionally biased region" description="Basic and acidic residues" evidence="1">
    <location>
        <begin position="1049"/>
        <end position="1063"/>
    </location>
</feature>
<feature type="region of interest" description="Disordered" evidence="1">
    <location>
        <begin position="1114"/>
        <end position="1198"/>
    </location>
</feature>
<dbReference type="KEGG" id="ttt:THITE_115851"/>
<evidence type="ECO:0000256" key="2">
    <source>
        <dbReference type="SAM" id="Phobius"/>
    </source>
</evidence>
<dbReference type="STRING" id="578455.G2QRU7"/>
<feature type="transmembrane region" description="Helical" evidence="2">
    <location>
        <begin position="12"/>
        <end position="34"/>
    </location>
</feature>
<feature type="compositionally biased region" description="Polar residues" evidence="1">
    <location>
        <begin position="1438"/>
        <end position="1447"/>
    </location>
</feature>
<feature type="region of interest" description="Disordered" evidence="1">
    <location>
        <begin position="1008"/>
        <end position="1080"/>
    </location>
</feature>
<feature type="compositionally biased region" description="Acidic residues" evidence="1">
    <location>
        <begin position="1346"/>
        <end position="1369"/>
    </location>
</feature>
<dbReference type="eggNOG" id="ENOG502QQEE">
    <property type="taxonomic scope" value="Eukaryota"/>
</dbReference>
<dbReference type="Proteomes" id="UP000008181">
    <property type="component" value="Chromosome 1"/>
</dbReference>
<name>G2QRU7_THETT</name>
<feature type="compositionally biased region" description="Basic and acidic residues" evidence="1">
    <location>
        <begin position="726"/>
        <end position="736"/>
    </location>
</feature>
<feature type="compositionally biased region" description="Pro residues" evidence="1">
    <location>
        <begin position="519"/>
        <end position="532"/>
    </location>
</feature>
<feature type="region of interest" description="Disordered" evidence="1">
    <location>
        <begin position="1880"/>
        <end position="1979"/>
    </location>
</feature>
<feature type="region of interest" description="Disordered" evidence="1">
    <location>
        <begin position="1315"/>
        <end position="1369"/>
    </location>
</feature>
<dbReference type="EMBL" id="CP003009">
    <property type="protein sequence ID" value="AEO64241.1"/>
    <property type="molecule type" value="Genomic_DNA"/>
</dbReference>
<dbReference type="HOGENOM" id="CLU_000817_0_0_1"/>
<evidence type="ECO:0000256" key="1">
    <source>
        <dbReference type="SAM" id="MobiDB-lite"/>
    </source>
</evidence>
<feature type="compositionally biased region" description="Polar residues" evidence="1">
    <location>
        <begin position="737"/>
        <end position="747"/>
    </location>
</feature>
<keyword evidence="2" id="KW-0472">Membrane</keyword>
<feature type="compositionally biased region" description="Pro residues" evidence="1">
    <location>
        <begin position="1178"/>
        <end position="1190"/>
    </location>
</feature>
<keyword evidence="2" id="KW-1133">Transmembrane helix</keyword>
<feature type="compositionally biased region" description="Basic and acidic residues" evidence="1">
    <location>
        <begin position="1544"/>
        <end position="1571"/>
    </location>
</feature>
<protein>
    <submittedName>
        <fullName evidence="3">Uncharacterized protein</fullName>
    </submittedName>
</protein>
<dbReference type="OrthoDB" id="5370537at2759"/>
<feature type="region of interest" description="Disordered" evidence="1">
    <location>
        <begin position="1224"/>
        <end position="1288"/>
    </location>
</feature>
<feature type="region of interest" description="Disordered" evidence="1">
    <location>
        <begin position="587"/>
        <end position="807"/>
    </location>
</feature>
<feature type="compositionally biased region" description="Polar residues" evidence="1">
    <location>
        <begin position="665"/>
        <end position="681"/>
    </location>
</feature>
<feature type="region of interest" description="Disordered" evidence="1">
    <location>
        <begin position="915"/>
        <end position="943"/>
    </location>
</feature>
<feature type="transmembrane region" description="Helical" evidence="2">
    <location>
        <begin position="195"/>
        <end position="215"/>
    </location>
</feature>
<feature type="compositionally biased region" description="Low complexity" evidence="1">
    <location>
        <begin position="1880"/>
        <end position="1918"/>
    </location>
</feature>
<feature type="compositionally biased region" description="Low complexity" evidence="1">
    <location>
        <begin position="1771"/>
        <end position="1782"/>
    </location>
</feature>
<proteinExistence type="predicted"/>
<feature type="compositionally biased region" description="Basic and acidic residues" evidence="1">
    <location>
        <begin position="1924"/>
        <end position="1934"/>
    </location>
</feature>
<feature type="compositionally biased region" description="Basic and acidic residues" evidence="1">
    <location>
        <begin position="1744"/>
        <end position="1753"/>
    </location>
</feature>
<feature type="region of interest" description="Disordered" evidence="1">
    <location>
        <begin position="1735"/>
        <end position="1792"/>
    </location>
</feature>
<organism evidence="3 4">
    <name type="scientific">Thermothielavioides terrestris (strain ATCC 38088 / NRRL 8126)</name>
    <name type="common">Thielavia terrestris</name>
    <dbReference type="NCBI Taxonomy" id="578455"/>
    <lineage>
        <taxon>Eukaryota</taxon>
        <taxon>Fungi</taxon>
        <taxon>Dikarya</taxon>
        <taxon>Ascomycota</taxon>
        <taxon>Pezizomycotina</taxon>
        <taxon>Sordariomycetes</taxon>
        <taxon>Sordariomycetidae</taxon>
        <taxon>Sordariales</taxon>
        <taxon>Chaetomiaceae</taxon>
        <taxon>Thermothielavioides</taxon>
        <taxon>Thermothielavioides terrestris</taxon>
    </lineage>
</organism>
<feature type="region of interest" description="Disordered" evidence="1">
    <location>
        <begin position="1436"/>
        <end position="1480"/>
    </location>
</feature>
<feature type="region of interest" description="Disordered" evidence="1">
    <location>
        <begin position="1506"/>
        <end position="1571"/>
    </location>
</feature>
<dbReference type="RefSeq" id="XP_003650577.1">
    <property type="nucleotide sequence ID" value="XM_003650529.1"/>
</dbReference>
<feature type="region of interest" description="Disordered" evidence="1">
    <location>
        <begin position="394"/>
        <end position="551"/>
    </location>
</feature>
<evidence type="ECO:0000313" key="4">
    <source>
        <dbReference type="Proteomes" id="UP000008181"/>
    </source>
</evidence>
<feature type="transmembrane region" description="Helical" evidence="2">
    <location>
        <begin position="113"/>
        <end position="135"/>
    </location>
</feature>
<feature type="compositionally biased region" description="Polar residues" evidence="1">
    <location>
        <begin position="1017"/>
        <end position="1040"/>
    </location>
</feature>
<feature type="compositionally biased region" description="Low complexity" evidence="1">
    <location>
        <begin position="1243"/>
        <end position="1252"/>
    </location>
</feature>
<feature type="compositionally biased region" description="Polar residues" evidence="1">
    <location>
        <begin position="443"/>
        <end position="455"/>
    </location>
</feature>
<reference evidence="3 4" key="1">
    <citation type="journal article" date="2011" name="Nat. Biotechnol.">
        <title>Comparative genomic analysis of the thermophilic biomass-degrading fungi Myceliophthora thermophila and Thielavia terrestris.</title>
        <authorList>
            <person name="Berka R.M."/>
            <person name="Grigoriev I.V."/>
            <person name="Otillar R."/>
            <person name="Salamov A."/>
            <person name="Grimwood J."/>
            <person name="Reid I."/>
            <person name="Ishmael N."/>
            <person name="John T."/>
            <person name="Darmond C."/>
            <person name="Moisan M.-C."/>
            <person name="Henrissat B."/>
            <person name="Coutinho P.M."/>
            <person name="Lombard V."/>
            <person name="Natvig D.O."/>
            <person name="Lindquist E."/>
            <person name="Schmutz J."/>
            <person name="Lucas S."/>
            <person name="Harris P."/>
            <person name="Powlowski J."/>
            <person name="Bellemare A."/>
            <person name="Taylor D."/>
            <person name="Butler G."/>
            <person name="de Vries R.P."/>
            <person name="Allijn I.E."/>
            <person name="van den Brink J."/>
            <person name="Ushinsky S."/>
            <person name="Storms R."/>
            <person name="Powell A.J."/>
            <person name="Paulsen I.T."/>
            <person name="Elbourne L.D.H."/>
            <person name="Baker S.E."/>
            <person name="Magnuson J."/>
            <person name="LaBoissiere S."/>
            <person name="Clutterbuck A.J."/>
            <person name="Martinez D."/>
            <person name="Wogulis M."/>
            <person name="de Leon A.L."/>
            <person name="Rey M.W."/>
            <person name="Tsang A."/>
        </authorList>
    </citation>
    <scope>NUCLEOTIDE SEQUENCE [LARGE SCALE GENOMIC DNA]</scope>
    <source>
        <strain evidence="4">ATCC 38088 / NRRL 8126</strain>
    </source>
</reference>
<sequence length="2090" mass="226850">MAVEGATQALIAAFFFGIVLNAASASLVLFLGGYGLTALLRDSQRLVLVLFLISAALWALTDFITILLDITTSSTPCQVGIVFSTTFDQFARFSIEQFLLWALNTSNGAKLPVLQLVAQGLVLARFLAGAVFIGFARPQTDTFCVATTSELPVGILVTAIDGAIALLLIIRACSAGWIARANRESKRTGPDQARALVSVLSGLVFWTGTSVPLLLGISTLPLATRTALPAGGLLVVIVSVASRADSLLISRAAGSRPPEAPSPRRINISRDISTSDTDYPPSRYEDLKEAAIRSSTTFVNPRAPPRVKDETDVGLPMGLDSGLRGEPIPPLPTATAAISGLLRKKSLLNSGKQRLPISHPILQEHDGQTPLSRIAVMDLEQAAVADRERRARLQEDEAVTVSRSVAQSRGMAPEDVMKRAVSLKRKEVASGRESVFPGALQPESVTVASTTSLQLSPGGDDTRRRSPRPSLQEDSMQLRPASPPVQAPEPVKAPSDSPQTRPLTVLQPLLRTDIRPSRMLPPSPKAPPPEPTKTPLQRRPTIGLPTNPRARGLKIADESGSQHRTILFLNNIEYNDPLTVEAIIKGAGNNVPKPRPVAETLDRTTSVINRPRPVPRKPAESPAQASPSPGHRRSKSGGSLVGRKSLIAQSPGSPTQLPPLPSLPRSATVSSRPQPNDTKSMTFDEKLKFFFPSPPSASAPKRRSSVPEVPRIPLSYLDADSSPSEVPDKQGSDRTTKASMRTESSFEVNEIPRPLEKASVSTANGALSPWLRGRGGEEDDGRPKNRPSATQSGGKRGSSPIIPEVAVRASAWTETTYDRSEEDTSNWSAIASPELAVGIPVVQKGLPAAIQLRTRQDARGSELFSLADSRSSDILPIMLEAPTVERTEAQGSLHPETEPAATPERATWHRRVGDECPTFSDRKEKARSRKMAPPAPLALNGPATKTTVAIQVEPSPLESPAQALQQIRAQLRKLEQFEQASPQSASRRQALLEDLEREMGQQAEHWQEIKHDIGRDSMSSMQTASRRESTASTVNLSVSESSHRQSIGAERRASRISRMRDNAQPKVPGASVRNSASPQLSTWQKRLTEAQMDYMDAQRLRGSTVNFMQLTRAKLASPTPPDSDDSDQSDPEMPPLQSVQRIEPVAKQSPIAQSKTVLLWAPKPKEPAARSQLLWSPPSKPVLEPEPPLPGLSVRPSPRKEWAPLQIESSHLWRKPHNTAHRPAEGLWRPVWASSAPPAQPVTRATSKSTTPSPRPPRPVTQRPPRRNKRVTLLPDILESPEPLPDKRGTLGIFQFPWGEKSDTASIQPRPSMYMAMPGTMASGGPSLGASSRQTEPTEYSSSFFDDYDDENDDAETDSDGDDSDDGFDETTLWEIASLLKTDTVPSRDSLLPPPSESVVDDYIDELASDNQAQSPRQQSIIIGLAEPQELLREQQRDSATIESSTLLMLEDTPESKTPSSKPAARTGLPANPKAALNAQGIRTAKPAVADAPPRPGMSQMPARTVEVQGAETTHQQGLSGLWNPPLRADQSSPRRGLFVPGSRRSDYRGTSEEPAAKDISRKPRAAEQKPLDILTSTQLWTLGHSKLSEQNWLLGTSKTRKEGGRGISVRRHQRPHASLEDWKSALNEAITASYPRTKDHARITASPAEWKAALQEAITLSARSSRPRPAVDPAVRHPVFAASSLITRSEWFHPAATGYTYNVAAVHPVFFGSLAITCPEEAVHPAISAYAAKKLRRQRSRQRTLERSDSRSRSSSRGRRKEETHALEKQQQGGSQSYVSSDMPPPVPAEISRRDPIQAQIEALEQERLFVERAAKAEYRRRTSMAAPTPIGGEHSAQEFHQLEAEVMPAAAATVQDLQRHLSQQIRQSLVFSAAAKPVPVPAPESVSESSPEPSAKAPSTASSPSHRSSGRRPQPSASQSPVHDDEGPKDAPRLWTPPPPPSSRSVPAGPSSTTGLWTTANRRDHSASPDAWAEEDGEAVAQRRRRRRVVQKRRRRAEIRAQIAAVEQGLNPFVDFAGMALWSGGPGQGREREKSRGRCIAPEFLLLPFVNVDSEIRPGQTESALAGACLPCGSRHLPTVTEVSGPFV</sequence>